<comment type="similarity">
    <text evidence="1">Belongs to the type-I restriction system S methylase family.</text>
</comment>
<dbReference type="CDD" id="cd17256">
    <property type="entry name" value="RMtype1_S_EcoJA65PI-TRD1-CR1_like"/>
    <property type="match status" value="1"/>
</dbReference>
<dbReference type="CDD" id="cd17515">
    <property type="entry name" value="RMtype1_S_MjaORF132P_Sau1132ORF3780P-TRD1-CR1_like"/>
    <property type="match status" value="1"/>
</dbReference>
<keyword evidence="2" id="KW-0680">Restriction system</keyword>
<sequence>MSKWEMVKFGDVFKIASGGTPSKSKPEYYENGTIQWVRTGDLKDKYITQVDNWITEEALRNSSAKLFPIDTVLIAMYGATIGACSILSIEAATNQACAAFLPNKDVDSSYLYFFLCSKKDDFIKLGVGGAQPNISATILKDVNIPLPPLETQKQISKTLDTAAELLAMRKQQLAELDSLIKSTFYDMFGELKNIETNALIDLINEGAGLSYGIIQPGDDVGNGVGIIRPVDMVQGTLVLENIKYVPSEIEAPYKKTRLIGNEILISVRGTVGASVLTDERCKDMNVVRNIAVIRQNDKVVNKVYLNEYLKSESSQRYIQENTKGATLKGVNLSALGELRIPLPPLYLQNQFATIVTKIEEQKSLVKQAIDETQHLFDSLMSEYFE</sequence>
<name>A0ABQ1EZ29_9BACL</name>
<dbReference type="RefSeq" id="WP_189015319.1">
    <property type="nucleotide sequence ID" value="NZ_BMHE01000027.1"/>
</dbReference>
<organism evidence="5 6">
    <name type="scientific">Paenibacillus marchantiophytorum</name>
    <dbReference type="NCBI Taxonomy" id="1619310"/>
    <lineage>
        <taxon>Bacteria</taxon>
        <taxon>Bacillati</taxon>
        <taxon>Bacillota</taxon>
        <taxon>Bacilli</taxon>
        <taxon>Bacillales</taxon>
        <taxon>Paenibacillaceae</taxon>
        <taxon>Paenibacillus</taxon>
    </lineage>
</organism>
<dbReference type="InterPro" id="IPR044946">
    <property type="entry name" value="Restrct_endonuc_typeI_TRD_sf"/>
</dbReference>
<protein>
    <submittedName>
        <fullName evidence="5">Restriction modification system S chain-like protein</fullName>
    </submittedName>
</protein>
<evidence type="ECO:0000313" key="5">
    <source>
        <dbReference type="EMBL" id="GFZ94004.1"/>
    </source>
</evidence>
<evidence type="ECO:0000256" key="3">
    <source>
        <dbReference type="ARBA" id="ARBA00023125"/>
    </source>
</evidence>
<dbReference type="InterPro" id="IPR052021">
    <property type="entry name" value="Type-I_RS_S_subunit"/>
</dbReference>
<feature type="domain" description="Type I restriction modification DNA specificity" evidence="4">
    <location>
        <begin position="1"/>
        <end position="176"/>
    </location>
</feature>
<dbReference type="PANTHER" id="PTHR30408:SF12">
    <property type="entry name" value="TYPE I RESTRICTION ENZYME MJAVIII SPECIFICITY SUBUNIT"/>
    <property type="match status" value="1"/>
</dbReference>
<dbReference type="Proteomes" id="UP000615455">
    <property type="component" value="Unassembled WGS sequence"/>
</dbReference>
<evidence type="ECO:0000256" key="2">
    <source>
        <dbReference type="ARBA" id="ARBA00022747"/>
    </source>
</evidence>
<accession>A0ABQ1EZ29</accession>
<dbReference type="InterPro" id="IPR000055">
    <property type="entry name" value="Restrct_endonuc_typeI_TRD"/>
</dbReference>
<evidence type="ECO:0000256" key="1">
    <source>
        <dbReference type="ARBA" id="ARBA00010923"/>
    </source>
</evidence>
<dbReference type="SUPFAM" id="SSF116734">
    <property type="entry name" value="DNA methylase specificity domain"/>
    <property type="match status" value="2"/>
</dbReference>
<reference evidence="6" key="1">
    <citation type="journal article" date="2019" name="Int. J. Syst. Evol. Microbiol.">
        <title>The Global Catalogue of Microorganisms (GCM) 10K type strain sequencing project: providing services to taxonomists for standard genome sequencing and annotation.</title>
        <authorList>
            <consortium name="The Broad Institute Genomics Platform"/>
            <consortium name="The Broad Institute Genome Sequencing Center for Infectious Disease"/>
            <person name="Wu L."/>
            <person name="Ma J."/>
        </authorList>
    </citation>
    <scope>NUCLEOTIDE SEQUENCE [LARGE SCALE GENOMIC DNA]</scope>
    <source>
        <strain evidence="6">CGMCC 1.15043</strain>
    </source>
</reference>
<proteinExistence type="inferred from homology"/>
<dbReference type="PANTHER" id="PTHR30408">
    <property type="entry name" value="TYPE-1 RESTRICTION ENZYME ECOKI SPECIFICITY PROTEIN"/>
    <property type="match status" value="1"/>
</dbReference>
<dbReference type="Gene3D" id="1.10.287.1120">
    <property type="entry name" value="Bipartite methylase S protein"/>
    <property type="match status" value="1"/>
</dbReference>
<evidence type="ECO:0000313" key="6">
    <source>
        <dbReference type="Proteomes" id="UP000615455"/>
    </source>
</evidence>
<gene>
    <name evidence="5" type="primary">hsdS</name>
    <name evidence="5" type="ORF">GCM10008018_45580</name>
</gene>
<dbReference type="Gene3D" id="3.90.220.20">
    <property type="entry name" value="DNA methylase specificity domains"/>
    <property type="match status" value="2"/>
</dbReference>
<comment type="caution">
    <text evidence="5">The sequence shown here is derived from an EMBL/GenBank/DDBJ whole genome shotgun (WGS) entry which is preliminary data.</text>
</comment>
<dbReference type="EMBL" id="BMHE01000027">
    <property type="protein sequence ID" value="GFZ94004.1"/>
    <property type="molecule type" value="Genomic_DNA"/>
</dbReference>
<evidence type="ECO:0000259" key="4">
    <source>
        <dbReference type="Pfam" id="PF01420"/>
    </source>
</evidence>
<feature type="domain" description="Type I restriction modification DNA specificity" evidence="4">
    <location>
        <begin position="251"/>
        <end position="370"/>
    </location>
</feature>
<keyword evidence="6" id="KW-1185">Reference proteome</keyword>
<keyword evidence="3" id="KW-0238">DNA-binding</keyword>
<dbReference type="Pfam" id="PF01420">
    <property type="entry name" value="Methylase_S"/>
    <property type="match status" value="2"/>
</dbReference>